<dbReference type="RefSeq" id="XP_018229981.1">
    <property type="nucleotide sequence ID" value="XM_018373806.1"/>
</dbReference>
<keyword evidence="10" id="KW-1185">Reference proteome</keyword>
<evidence type="ECO:0000259" key="8">
    <source>
        <dbReference type="PROSITE" id="PS50922"/>
    </source>
</evidence>
<evidence type="ECO:0000256" key="2">
    <source>
        <dbReference type="ARBA" id="ARBA00009808"/>
    </source>
</evidence>
<name>A0A0W4ZRI7_PNEJ7</name>
<comment type="subcellular location">
    <subcellularLocation>
        <location evidence="1">Membrane</location>
        <topology evidence="1">Multi-pass membrane protein</topology>
    </subcellularLocation>
</comment>
<feature type="transmembrane region" description="Helical" evidence="7">
    <location>
        <begin position="171"/>
        <end position="189"/>
    </location>
</feature>
<evidence type="ECO:0000313" key="9">
    <source>
        <dbReference type="EMBL" id="KTW30991.1"/>
    </source>
</evidence>
<dbReference type="AlphaFoldDB" id="A0A0W4ZRI7"/>
<keyword evidence="3 6" id="KW-0812">Transmembrane</keyword>
<comment type="similarity">
    <text evidence="2">Belongs to the sphingosine N-acyltransferase family.</text>
</comment>
<feature type="transmembrane region" description="Helical" evidence="7">
    <location>
        <begin position="221"/>
        <end position="239"/>
    </location>
</feature>
<dbReference type="STRING" id="1408657.A0A0W4ZRI7"/>
<sequence length="385" mass="46713">MSKRSYKNSHRKIHRKKEFYNQSFQDFIVQNLQYLSAYQQEIALTIILVFLFIHVFIPSQNITQKLFYLSYCNVTHCTKGKDDWYFVAFWIILFSFIRESAIRYIFIPFARNNGVMIKNLNKFSEQAWCFLYYLIFWSFETYIVYNSPYWFNYKQLWIGYPHIELKKYFKWYYLVQFSFWIHQIFVLNIETRRKDYYGMLFHHIITCILIFMSYVYHFTQVGNVVMCIMDMSDIFLSLAKMLKYLKMQKTCNFSFFIFLISWIITRHFFFLFILYSTYKDAGVIISHKWDPINNIFFTKKIHMSFLALLSALQFILCFWLCLIIKVTWKVITGHDAEDNRSESENDSAYDDASVPQTHLNNTELQISKRTMSKINSHKFIKINSC</sequence>
<feature type="transmembrane region" description="Helical" evidence="7">
    <location>
        <begin position="196"/>
        <end position="215"/>
    </location>
</feature>
<dbReference type="GO" id="GO:0050291">
    <property type="term" value="F:sphingosine N-acyltransferase activity"/>
    <property type="evidence" value="ECO:0007669"/>
    <property type="project" value="InterPro"/>
</dbReference>
<feature type="transmembrane region" description="Helical" evidence="7">
    <location>
        <begin position="42"/>
        <end position="59"/>
    </location>
</feature>
<reference evidence="10" key="1">
    <citation type="journal article" date="2016" name="Nat. Commun.">
        <title>Genome analysis of three Pneumocystis species reveals adaptation mechanisms to life exclusively in mammalian hosts.</title>
        <authorList>
            <person name="Ma L."/>
            <person name="Chen Z."/>
            <person name="Huang D.W."/>
            <person name="Kutty G."/>
            <person name="Ishihara M."/>
            <person name="Wang H."/>
            <person name="Abouelleil A."/>
            <person name="Bishop L."/>
            <person name="Davey E."/>
            <person name="Deng R."/>
            <person name="Deng X."/>
            <person name="Fan L."/>
            <person name="Fantoni G."/>
            <person name="Fitzgerald M."/>
            <person name="Gogineni E."/>
            <person name="Goldberg J.M."/>
            <person name="Handley G."/>
            <person name="Hu X."/>
            <person name="Huber C."/>
            <person name="Jiao X."/>
            <person name="Jones K."/>
            <person name="Levin J.Z."/>
            <person name="Liu Y."/>
            <person name="Macdonald P."/>
            <person name="Melnikov A."/>
            <person name="Raley C."/>
            <person name="Sassi M."/>
            <person name="Sherman B.T."/>
            <person name="Song X."/>
            <person name="Sykes S."/>
            <person name="Tran B."/>
            <person name="Walsh L."/>
            <person name="Xia Y."/>
            <person name="Yang J."/>
            <person name="Young S."/>
            <person name="Zeng Q."/>
            <person name="Zheng X."/>
            <person name="Stephens R."/>
            <person name="Nusbaum C."/>
            <person name="Birren B.W."/>
            <person name="Azadi P."/>
            <person name="Lempicki R.A."/>
            <person name="Cuomo C.A."/>
            <person name="Kovacs J.A."/>
        </authorList>
    </citation>
    <scope>NUCLEOTIDE SEQUENCE [LARGE SCALE GENOMIC DNA]</scope>
    <source>
        <strain evidence="10">RU7</strain>
    </source>
</reference>
<evidence type="ECO:0000313" key="10">
    <source>
        <dbReference type="Proteomes" id="UP000053447"/>
    </source>
</evidence>
<evidence type="ECO:0000256" key="4">
    <source>
        <dbReference type="ARBA" id="ARBA00022989"/>
    </source>
</evidence>
<dbReference type="PROSITE" id="PS50922">
    <property type="entry name" value="TLC"/>
    <property type="match status" value="1"/>
</dbReference>
<evidence type="ECO:0000256" key="5">
    <source>
        <dbReference type="ARBA" id="ARBA00023136"/>
    </source>
</evidence>
<evidence type="ECO:0000256" key="6">
    <source>
        <dbReference type="PROSITE-ProRule" id="PRU00205"/>
    </source>
</evidence>
<feature type="transmembrane region" description="Helical" evidence="7">
    <location>
        <begin position="127"/>
        <end position="151"/>
    </location>
</feature>
<gene>
    <name evidence="9" type="ORF">T551_01543</name>
</gene>
<dbReference type="VEuPathDB" id="FungiDB:T551_01543"/>
<feature type="transmembrane region" description="Helical" evidence="7">
    <location>
        <begin position="84"/>
        <end position="106"/>
    </location>
</feature>
<dbReference type="GO" id="GO:0016020">
    <property type="term" value="C:membrane"/>
    <property type="evidence" value="ECO:0007669"/>
    <property type="project" value="UniProtKB-SubCell"/>
</dbReference>
<feature type="transmembrane region" description="Helical" evidence="7">
    <location>
        <begin position="301"/>
        <end position="324"/>
    </location>
</feature>
<evidence type="ECO:0000256" key="7">
    <source>
        <dbReference type="SAM" id="Phobius"/>
    </source>
</evidence>
<dbReference type="PANTHER" id="PTHR12560:SF0">
    <property type="entry name" value="LD18904P"/>
    <property type="match status" value="1"/>
</dbReference>
<dbReference type="Pfam" id="PF03798">
    <property type="entry name" value="TRAM_LAG1_CLN8"/>
    <property type="match status" value="1"/>
</dbReference>
<dbReference type="SMART" id="SM00724">
    <property type="entry name" value="TLC"/>
    <property type="match status" value="1"/>
</dbReference>
<comment type="caution">
    <text evidence="9">The sequence shown here is derived from an EMBL/GenBank/DDBJ whole genome shotgun (WGS) entry which is preliminary data.</text>
</comment>
<organism evidence="9 10">
    <name type="scientific">Pneumocystis jirovecii (strain RU7)</name>
    <name type="common">Human pneumocystis pneumonia agent</name>
    <dbReference type="NCBI Taxonomy" id="1408657"/>
    <lineage>
        <taxon>Eukaryota</taxon>
        <taxon>Fungi</taxon>
        <taxon>Dikarya</taxon>
        <taxon>Ascomycota</taxon>
        <taxon>Taphrinomycotina</taxon>
        <taxon>Pneumocystomycetes</taxon>
        <taxon>Pneumocystaceae</taxon>
        <taxon>Pneumocystis</taxon>
    </lineage>
</organism>
<dbReference type="InterPro" id="IPR016439">
    <property type="entry name" value="Lag1/Lac1-like"/>
</dbReference>
<dbReference type="InterPro" id="IPR006634">
    <property type="entry name" value="TLC-dom"/>
</dbReference>
<dbReference type="Proteomes" id="UP000053447">
    <property type="component" value="Unassembled WGS sequence"/>
</dbReference>
<dbReference type="GeneID" id="28940061"/>
<keyword evidence="5 6" id="KW-0472">Membrane</keyword>
<evidence type="ECO:0000256" key="1">
    <source>
        <dbReference type="ARBA" id="ARBA00004141"/>
    </source>
</evidence>
<dbReference type="PIRSF" id="PIRSF005225">
    <property type="entry name" value="LAG1_LAC1"/>
    <property type="match status" value="1"/>
</dbReference>
<accession>A0A0W4ZRI7</accession>
<feature type="transmembrane region" description="Helical" evidence="7">
    <location>
        <begin position="251"/>
        <end position="275"/>
    </location>
</feature>
<proteinExistence type="inferred from homology"/>
<dbReference type="EMBL" id="LFWA01000006">
    <property type="protein sequence ID" value="KTW30991.1"/>
    <property type="molecule type" value="Genomic_DNA"/>
</dbReference>
<dbReference type="OrthoDB" id="537032at2759"/>
<dbReference type="GO" id="GO:0046513">
    <property type="term" value="P:ceramide biosynthetic process"/>
    <property type="evidence" value="ECO:0007669"/>
    <property type="project" value="InterPro"/>
</dbReference>
<protein>
    <recommendedName>
        <fullName evidence="8">TLC domain-containing protein</fullName>
    </recommendedName>
</protein>
<dbReference type="PANTHER" id="PTHR12560">
    <property type="entry name" value="LONGEVITY ASSURANCE FACTOR 1 LAG1"/>
    <property type="match status" value="1"/>
</dbReference>
<keyword evidence="4 7" id="KW-1133">Transmembrane helix</keyword>
<evidence type="ECO:0000256" key="3">
    <source>
        <dbReference type="ARBA" id="ARBA00022692"/>
    </source>
</evidence>
<feature type="domain" description="TLC" evidence="8">
    <location>
        <begin position="118"/>
        <end position="332"/>
    </location>
</feature>